<evidence type="ECO:0000313" key="3">
    <source>
        <dbReference type="Proteomes" id="UP000750711"/>
    </source>
</evidence>
<feature type="compositionally biased region" description="Polar residues" evidence="1">
    <location>
        <begin position="338"/>
        <end position="356"/>
    </location>
</feature>
<feature type="region of interest" description="Disordered" evidence="1">
    <location>
        <begin position="338"/>
        <end position="426"/>
    </location>
</feature>
<feature type="compositionally biased region" description="Polar residues" evidence="1">
    <location>
        <begin position="195"/>
        <end position="206"/>
    </location>
</feature>
<reference evidence="2" key="1">
    <citation type="submission" date="2021-03" db="EMBL/GenBank/DDBJ databases">
        <title>Comparative genomics and phylogenomic investigation of the class Geoglossomycetes provide insights into ecological specialization and systematics.</title>
        <authorList>
            <person name="Melie T."/>
            <person name="Pirro S."/>
            <person name="Miller A.N."/>
            <person name="Quandt A."/>
        </authorList>
    </citation>
    <scope>NUCLEOTIDE SEQUENCE</scope>
    <source>
        <strain evidence="2">CAQ_001_2017</strain>
    </source>
</reference>
<feature type="compositionally biased region" description="Polar residues" evidence="1">
    <location>
        <begin position="275"/>
        <end position="291"/>
    </location>
</feature>
<feature type="compositionally biased region" description="Polar residues" evidence="1">
    <location>
        <begin position="662"/>
        <end position="672"/>
    </location>
</feature>
<evidence type="ECO:0008006" key="4">
    <source>
        <dbReference type="Google" id="ProtNLM"/>
    </source>
</evidence>
<comment type="caution">
    <text evidence="2">The sequence shown here is derived from an EMBL/GenBank/DDBJ whole genome shotgun (WGS) entry which is preliminary data.</text>
</comment>
<proteinExistence type="predicted"/>
<dbReference type="AlphaFoldDB" id="A0A9P8L4R1"/>
<feature type="region of interest" description="Disordered" evidence="1">
    <location>
        <begin position="82"/>
        <end position="137"/>
    </location>
</feature>
<sequence>MDIKTLLNPSLEDGGYGAVDDGGGSMVWSHRVKVEQQVYRCGVEEFGRRRDADGSLHRPAQDPTMLSQDLLHFRPSYHGDVIDRDEDESPCASTHKSSISRSSFSSFTSTCPSVSGTSSSLYPDIDRSFSSPPIPPRSRLHSLAALPAENRHLPSVDAARFTTTSPFMARSPPHVALRTSPPVTNFREPAYPLVSTSRSESSTPTCNRHYPSPATASPGSTVAALVSIATPDHRREFSHHEGLGRTQSRQECDGAHDPSMNSNLQGGAGSRRPQRQQSTDASNTVTPSPTHDLNAHYHLERANDMKDDRTLDHAEKSGSSTPRCVVVPDYGQEQQMNISQAESVSSGCSTPLSSSRARTKSRHRSAGITKTSRRQSKPRSESETERPALASLSPMPSSHSGGSPAVRPLDNAGTTAVSPGPKCSYTENCTTGSPLRKVVSHIFGRNKLCTRQIPKSVWVHYCRKHYQRSRYRNPRGFALLQCDLVRKQVHRLQIWGGVTDWVIKVRKREELRLSKEKAEKEAGLFAKGNDDLERKVTIDMDDQTPSKSRKRSSASSCEATKWLLDLTGSQKATADVLYVLERIEKDIADTGASFPDVEILPNVGQTTKARSARNASPRKIPRSGIGSQGVHALHSGIIYPDSSCGEASSDSEGENIPGNGPAEQNSETSQGTSKRKRKPSEDVSPQRNWQPAEEDHDEQRPMTKRRRIGNGL</sequence>
<dbReference type="Proteomes" id="UP000750711">
    <property type="component" value="Unassembled WGS sequence"/>
</dbReference>
<evidence type="ECO:0000313" key="2">
    <source>
        <dbReference type="EMBL" id="KAH0551010.1"/>
    </source>
</evidence>
<feature type="region of interest" description="Disordered" evidence="1">
    <location>
        <begin position="236"/>
        <end position="292"/>
    </location>
</feature>
<accession>A0A9P8L4R1</accession>
<feature type="compositionally biased region" description="Low complexity" evidence="1">
    <location>
        <begin position="93"/>
        <end position="120"/>
    </location>
</feature>
<dbReference type="EMBL" id="JAGHQM010002271">
    <property type="protein sequence ID" value="KAH0551010.1"/>
    <property type="molecule type" value="Genomic_DNA"/>
</dbReference>
<evidence type="ECO:0000256" key="1">
    <source>
        <dbReference type="SAM" id="MobiDB-lite"/>
    </source>
</evidence>
<protein>
    <recommendedName>
        <fullName evidence="4">ORP1 like protein</fullName>
    </recommendedName>
</protein>
<gene>
    <name evidence="2" type="ORF">GP486_007630</name>
</gene>
<feature type="region of interest" description="Disordered" evidence="1">
    <location>
        <begin position="195"/>
        <end position="220"/>
    </location>
</feature>
<feature type="compositionally biased region" description="Basic residues" evidence="1">
    <location>
        <begin position="702"/>
        <end position="712"/>
    </location>
</feature>
<keyword evidence="3" id="KW-1185">Reference proteome</keyword>
<organism evidence="2 3">
    <name type="scientific">Trichoglossum hirsutum</name>
    <dbReference type="NCBI Taxonomy" id="265104"/>
    <lineage>
        <taxon>Eukaryota</taxon>
        <taxon>Fungi</taxon>
        <taxon>Dikarya</taxon>
        <taxon>Ascomycota</taxon>
        <taxon>Pezizomycotina</taxon>
        <taxon>Geoglossomycetes</taxon>
        <taxon>Geoglossales</taxon>
        <taxon>Geoglossaceae</taxon>
        <taxon>Trichoglossum</taxon>
    </lineage>
</organism>
<feature type="compositionally biased region" description="Basic and acidic residues" evidence="1">
    <location>
        <begin position="236"/>
        <end position="256"/>
    </location>
</feature>
<feature type="compositionally biased region" description="Low complexity" evidence="1">
    <location>
        <begin position="387"/>
        <end position="405"/>
    </location>
</feature>
<name>A0A9P8L4R1_9PEZI</name>
<feature type="region of interest" description="Disordered" evidence="1">
    <location>
        <begin position="605"/>
        <end position="712"/>
    </location>
</feature>
<feature type="compositionally biased region" description="Basic residues" evidence="1">
    <location>
        <begin position="357"/>
        <end position="377"/>
    </location>
</feature>